<evidence type="ECO:0000256" key="3">
    <source>
        <dbReference type="ARBA" id="ARBA00007090"/>
    </source>
</evidence>
<dbReference type="InterPro" id="IPR050396">
    <property type="entry name" value="Glycosyltr_51/Transpeptidase"/>
</dbReference>
<dbReference type="EC" id="3.4.16.4" evidence="5"/>
<evidence type="ECO:0000256" key="19">
    <source>
        <dbReference type="ARBA" id="ARBA00023136"/>
    </source>
</evidence>
<evidence type="ECO:0000256" key="16">
    <source>
        <dbReference type="ARBA" id="ARBA00022968"/>
    </source>
</evidence>
<keyword evidence="15" id="KW-0133">Cell shape</keyword>
<dbReference type="GO" id="GO:0009002">
    <property type="term" value="F:serine-type D-Ala-D-Ala carboxypeptidase activity"/>
    <property type="evidence" value="ECO:0007669"/>
    <property type="project" value="UniProtKB-EC"/>
</dbReference>
<evidence type="ECO:0000256" key="17">
    <source>
        <dbReference type="ARBA" id="ARBA00022984"/>
    </source>
</evidence>
<dbReference type="GO" id="GO:0006508">
    <property type="term" value="P:proteolysis"/>
    <property type="evidence" value="ECO:0007669"/>
    <property type="project" value="UniProtKB-KW"/>
</dbReference>
<evidence type="ECO:0000256" key="25">
    <source>
        <dbReference type="ARBA" id="ARBA00049902"/>
    </source>
</evidence>
<dbReference type="Pfam" id="PF00905">
    <property type="entry name" value="Transpeptidase"/>
    <property type="match status" value="1"/>
</dbReference>
<feature type="transmembrane region" description="Helical" evidence="28">
    <location>
        <begin position="12"/>
        <end position="32"/>
    </location>
</feature>
<dbReference type="GO" id="GO:0005886">
    <property type="term" value="C:plasma membrane"/>
    <property type="evidence" value="ECO:0007669"/>
    <property type="project" value="UniProtKB-SubCell"/>
</dbReference>
<keyword evidence="33" id="KW-1185">Reference proteome</keyword>
<evidence type="ECO:0000256" key="22">
    <source>
        <dbReference type="ARBA" id="ARBA00023316"/>
    </source>
</evidence>
<dbReference type="SUPFAM" id="SSF53955">
    <property type="entry name" value="Lysozyme-like"/>
    <property type="match status" value="1"/>
</dbReference>
<keyword evidence="18 28" id="KW-1133">Transmembrane helix</keyword>
<keyword evidence="7" id="KW-1003">Cell membrane</keyword>
<keyword evidence="17" id="KW-0573">Peptidoglycan synthesis</keyword>
<protein>
    <recommendedName>
        <fullName evidence="6">Penicillin-binding protein 1A</fullName>
        <ecNumber evidence="24">2.4.99.28</ecNumber>
        <ecNumber evidence="5">3.4.16.4</ecNumber>
    </recommendedName>
</protein>
<evidence type="ECO:0000256" key="21">
    <source>
        <dbReference type="ARBA" id="ARBA00023268"/>
    </source>
</evidence>
<proteinExistence type="inferred from homology"/>
<evidence type="ECO:0000256" key="12">
    <source>
        <dbReference type="ARBA" id="ARBA00022679"/>
    </source>
</evidence>
<feature type="domain" description="Penicillin-binding protein OB-like" evidence="31">
    <location>
        <begin position="326"/>
        <end position="439"/>
    </location>
</feature>
<feature type="compositionally biased region" description="Polar residues" evidence="27">
    <location>
        <begin position="805"/>
        <end position="819"/>
    </location>
</feature>
<dbReference type="GO" id="GO:0008360">
    <property type="term" value="P:regulation of cell shape"/>
    <property type="evidence" value="ECO:0007669"/>
    <property type="project" value="UniProtKB-KW"/>
</dbReference>
<feature type="domain" description="Penicillin-binding protein transpeptidase" evidence="29">
    <location>
        <begin position="443"/>
        <end position="732"/>
    </location>
</feature>
<evidence type="ECO:0000256" key="5">
    <source>
        <dbReference type="ARBA" id="ARBA00012448"/>
    </source>
</evidence>
<evidence type="ECO:0000259" key="31">
    <source>
        <dbReference type="Pfam" id="PF17092"/>
    </source>
</evidence>
<evidence type="ECO:0000256" key="7">
    <source>
        <dbReference type="ARBA" id="ARBA00022475"/>
    </source>
</evidence>
<dbReference type="GO" id="GO:0046677">
    <property type="term" value="P:response to antibiotic"/>
    <property type="evidence" value="ECO:0007669"/>
    <property type="project" value="UniProtKB-KW"/>
</dbReference>
<evidence type="ECO:0000313" key="32">
    <source>
        <dbReference type="EMBL" id="KJZ82087.1"/>
    </source>
</evidence>
<evidence type="ECO:0000256" key="26">
    <source>
        <dbReference type="ARBA" id="ARBA00060592"/>
    </source>
</evidence>
<dbReference type="EMBL" id="JMTK01000002">
    <property type="protein sequence ID" value="KJZ82087.1"/>
    <property type="molecule type" value="Genomic_DNA"/>
</dbReference>
<keyword evidence="16" id="KW-0735">Signal-anchor</keyword>
<comment type="pathway">
    <text evidence="2">Cell wall biogenesis; peptidoglycan biosynthesis.</text>
</comment>
<dbReference type="InterPro" id="IPR023346">
    <property type="entry name" value="Lysozyme-like_dom_sf"/>
</dbReference>
<feature type="region of interest" description="Disordered" evidence="27">
    <location>
        <begin position="800"/>
        <end position="819"/>
    </location>
</feature>
<dbReference type="PANTHER" id="PTHR32282:SF27">
    <property type="entry name" value="PENICILLIN-BINDING PROTEIN 1A"/>
    <property type="match status" value="1"/>
</dbReference>
<dbReference type="AlphaFoldDB" id="A0A0F4VN19"/>
<keyword evidence="22" id="KW-0961">Cell wall biogenesis/degradation</keyword>
<reference evidence="32 33" key="1">
    <citation type="journal article" date="2015" name="Phytopathology">
        <title>Genomes of Candidatus Liberibacter solanacearum haplotype A from New Zealand and the USA suggest significant genome plasticity in the species.</title>
        <authorList>
            <person name="Thompson S.M."/>
            <person name="Johnson C.P."/>
            <person name="Lu A.Y."/>
            <person name="Frampton R.A."/>
            <person name="Sullivan K.L."/>
            <person name="Fiers M.W."/>
            <person name="Crowhurst R.N."/>
            <person name="Pitman A.R."/>
            <person name="Scott I."/>
            <person name="Gudmestad N.C."/>
            <person name="Smith G.R."/>
        </authorList>
    </citation>
    <scope>NUCLEOTIDE SEQUENCE [LARGE SCALE GENOMIC DNA]</scope>
    <source>
        <strain evidence="32 33">LsoNZ1</strain>
    </source>
</reference>
<evidence type="ECO:0000256" key="18">
    <source>
        <dbReference type="ARBA" id="ARBA00022989"/>
    </source>
</evidence>
<keyword evidence="11 32" id="KW-0328">Glycosyltransferase</keyword>
<dbReference type="PANTHER" id="PTHR32282">
    <property type="entry name" value="BINDING PROTEIN TRANSPEPTIDASE, PUTATIVE-RELATED"/>
    <property type="match status" value="1"/>
</dbReference>
<evidence type="ECO:0000256" key="6">
    <source>
        <dbReference type="ARBA" id="ARBA00018638"/>
    </source>
</evidence>
<evidence type="ECO:0000256" key="13">
    <source>
        <dbReference type="ARBA" id="ARBA00022692"/>
    </source>
</evidence>
<dbReference type="GO" id="GO:0030288">
    <property type="term" value="C:outer membrane-bounded periplasmic space"/>
    <property type="evidence" value="ECO:0007669"/>
    <property type="project" value="TreeGrafter"/>
</dbReference>
<dbReference type="InterPro" id="IPR031376">
    <property type="entry name" value="PCB_OB"/>
</dbReference>
<comment type="pathway">
    <text evidence="26">Glycan biosynthesis.</text>
</comment>
<evidence type="ECO:0000256" key="15">
    <source>
        <dbReference type="ARBA" id="ARBA00022960"/>
    </source>
</evidence>
<keyword evidence="9" id="KW-0121">Carboxypeptidase</keyword>
<evidence type="ECO:0000256" key="11">
    <source>
        <dbReference type="ARBA" id="ARBA00022676"/>
    </source>
</evidence>
<evidence type="ECO:0000256" key="10">
    <source>
        <dbReference type="ARBA" id="ARBA00022670"/>
    </source>
</evidence>
<keyword evidence="10" id="KW-0645">Protease</keyword>
<evidence type="ECO:0000256" key="8">
    <source>
        <dbReference type="ARBA" id="ARBA00022519"/>
    </source>
</evidence>
<comment type="similarity">
    <text evidence="4">In the N-terminal section; belongs to the glycosyltransferase 51 family.</text>
</comment>
<evidence type="ECO:0000256" key="1">
    <source>
        <dbReference type="ARBA" id="ARBA00004249"/>
    </source>
</evidence>
<keyword evidence="12 32" id="KW-0808">Transferase</keyword>
<dbReference type="Proteomes" id="UP000033731">
    <property type="component" value="Unassembled WGS sequence"/>
</dbReference>
<evidence type="ECO:0000256" key="27">
    <source>
        <dbReference type="SAM" id="MobiDB-lite"/>
    </source>
</evidence>
<keyword evidence="19 28" id="KW-0472">Membrane</keyword>
<evidence type="ECO:0000256" key="9">
    <source>
        <dbReference type="ARBA" id="ARBA00022645"/>
    </source>
</evidence>
<accession>A0A0F4VN19</accession>
<keyword evidence="21" id="KW-0511">Multifunctional enzyme</keyword>
<dbReference type="Gene3D" id="3.40.710.10">
    <property type="entry name" value="DD-peptidase/beta-lactamase superfamily"/>
    <property type="match status" value="2"/>
</dbReference>
<dbReference type="Pfam" id="PF00912">
    <property type="entry name" value="Transgly"/>
    <property type="match status" value="1"/>
</dbReference>
<feature type="domain" description="Glycosyl transferase family 51" evidence="30">
    <location>
        <begin position="60"/>
        <end position="238"/>
    </location>
</feature>
<dbReference type="InterPro" id="IPR036950">
    <property type="entry name" value="PBP_transglycosylase"/>
</dbReference>
<dbReference type="Pfam" id="PF17092">
    <property type="entry name" value="PCB_OB"/>
    <property type="match status" value="1"/>
</dbReference>
<dbReference type="GO" id="GO:0008658">
    <property type="term" value="F:penicillin binding"/>
    <property type="evidence" value="ECO:0007669"/>
    <property type="project" value="InterPro"/>
</dbReference>
<keyword evidence="8" id="KW-0997">Cell inner membrane</keyword>
<dbReference type="GO" id="GO:0008955">
    <property type="term" value="F:peptidoglycan glycosyltransferase activity"/>
    <property type="evidence" value="ECO:0007669"/>
    <property type="project" value="UniProtKB-EC"/>
</dbReference>
<gene>
    <name evidence="32" type="ORF">DJ66_0821</name>
</gene>
<dbReference type="GO" id="GO:0071555">
    <property type="term" value="P:cell wall organization"/>
    <property type="evidence" value="ECO:0007669"/>
    <property type="project" value="UniProtKB-KW"/>
</dbReference>
<comment type="caution">
    <text evidence="32">The sequence shown here is derived from an EMBL/GenBank/DDBJ whole genome shotgun (WGS) entry which is preliminary data.</text>
</comment>
<evidence type="ECO:0000256" key="14">
    <source>
        <dbReference type="ARBA" id="ARBA00022801"/>
    </source>
</evidence>
<dbReference type="GO" id="GO:0009252">
    <property type="term" value="P:peptidoglycan biosynthetic process"/>
    <property type="evidence" value="ECO:0007669"/>
    <property type="project" value="UniProtKB-UniPathway"/>
</dbReference>
<dbReference type="SUPFAM" id="SSF56601">
    <property type="entry name" value="beta-lactamase/transpeptidase-like"/>
    <property type="match status" value="1"/>
</dbReference>
<keyword evidence="20" id="KW-0046">Antibiotic resistance</keyword>
<dbReference type="PATRIC" id="fig|556287.9.peg.847"/>
<dbReference type="FunFam" id="1.10.3810.10:FF:000003">
    <property type="entry name" value="Penicillin-binding protein 1a"/>
    <property type="match status" value="1"/>
</dbReference>
<comment type="subcellular location">
    <subcellularLocation>
        <location evidence="1">Cell inner membrane</location>
        <topology evidence="1">Single-pass type II membrane protein</topology>
    </subcellularLocation>
</comment>
<evidence type="ECO:0000256" key="20">
    <source>
        <dbReference type="ARBA" id="ARBA00023251"/>
    </source>
</evidence>
<dbReference type="Gene3D" id="1.10.3810.10">
    <property type="entry name" value="Biosynthetic peptidoglycan transglycosylase-like"/>
    <property type="match status" value="1"/>
</dbReference>
<keyword evidence="13 28" id="KW-0812">Transmembrane</keyword>
<evidence type="ECO:0000259" key="30">
    <source>
        <dbReference type="Pfam" id="PF00912"/>
    </source>
</evidence>
<comment type="catalytic activity">
    <reaction evidence="25">
        <text>[GlcNAc-(1-&gt;4)-Mur2Ac(oyl-L-Ala-gamma-D-Glu-L-Lys-D-Ala-D-Ala)](n)-di-trans,octa-cis-undecaprenyl diphosphate + beta-D-GlcNAc-(1-&gt;4)-Mur2Ac(oyl-L-Ala-gamma-D-Glu-L-Lys-D-Ala-D-Ala)-di-trans,octa-cis-undecaprenyl diphosphate = [GlcNAc-(1-&gt;4)-Mur2Ac(oyl-L-Ala-gamma-D-Glu-L-Lys-D-Ala-D-Ala)](n+1)-di-trans,octa-cis-undecaprenyl diphosphate + di-trans,octa-cis-undecaprenyl diphosphate + H(+)</text>
        <dbReference type="Rhea" id="RHEA:23708"/>
        <dbReference type="Rhea" id="RHEA-COMP:9602"/>
        <dbReference type="Rhea" id="RHEA-COMP:9603"/>
        <dbReference type="ChEBI" id="CHEBI:15378"/>
        <dbReference type="ChEBI" id="CHEBI:58405"/>
        <dbReference type="ChEBI" id="CHEBI:60033"/>
        <dbReference type="ChEBI" id="CHEBI:78435"/>
        <dbReference type="EC" id="2.4.99.28"/>
    </reaction>
</comment>
<evidence type="ECO:0000256" key="2">
    <source>
        <dbReference type="ARBA" id="ARBA00004752"/>
    </source>
</evidence>
<dbReference type="InterPro" id="IPR012338">
    <property type="entry name" value="Beta-lactam/transpept-like"/>
</dbReference>
<sequence length="819" mass="91704">MYSRIVSFIGYFFGFATYSILGAILGASIYIAKISQNLPDYAILNSYSPSITTRIHAGNGSLIAEYAKENRLFLPIHTIPSHVKYAFVSAEDKNFYYHSGVDIFGIIRASLHNIKNIGYGRRPEGASTITQQVAKNFLLSSNQTMDRKIKEILLSFRLEKAYNKEKILEFYLNEIFFGLNSYGIASAALTYFDKSVSELTIEEAAYLAALPKGPSNYDPFRKNKAAIARRNWVIDRMEENSYISHEQAVVAKSKSLKITNRQRRSHLFGTEYFSEEVRRQIIDRYGEKALYEDGLSVRTSLNPQLQFHARKALQDGLVNYDQRDGFRGPIKKIDLKKEWGHALASISSLYDVPEWNIAVVLEVSNSHITIGLRPTIEPNGKITTERKKGVIEVDSIRWAYNSLSKNQNSEQEPRNILSPGDVIYVEHIDEGWRLRQIPKLQGGLIAMDPRTGRILATVGGFSYSQSEFNRSTQAMRQPGSCFKPIVYAAALDSGYTPASIIMDEPIEVFSRGNIWRPENFSKTSSGAYTLRFGLEKSRNRMTVRLAHNMGMSVVADYAENFGVYEKMLPVLAMSLGAGETTVLRMVAAYAVFANGGKQIRPSFIDRIQDRFGKTIFNQEQRICDYCNYDTWSGQDEPEIIDKREQVLDPMTAYQITSILEGAIKRGTAAGQVRLNRPVAGKTGTSSNNRDAWFIGYTPTLVTGVYIGYDIPSPLKNNATGGTLAAPIFNAFMREAVKETPYARFVVPTGMSLIPINKWTGMLSQKGNPDTIIETFKPGTGPAKTYTVIDDNNNVSSQEEILRRSPQANKAINSSSGGLY</sequence>
<organism evidence="32 33">
    <name type="scientific">Candidatus Liberibacter solanacearum</name>
    <dbReference type="NCBI Taxonomy" id="556287"/>
    <lineage>
        <taxon>Bacteria</taxon>
        <taxon>Pseudomonadati</taxon>
        <taxon>Pseudomonadota</taxon>
        <taxon>Alphaproteobacteria</taxon>
        <taxon>Hyphomicrobiales</taxon>
        <taxon>Rhizobiaceae</taxon>
        <taxon>Liberibacter</taxon>
    </lineage>
</organism>
<dbReference type="InterPro" id="IPR001460">
    <property type="entry name" value="PCN-bd_Tpept"/>
</dbReference>
<name>A0A0F4VN19_9HYPH</name>
<comment type="similarity">
    <text evidence="3">In the C-terminal section; belongs to the transpeptidase family.</text>
</comment>
<dbReference type="UniPathway" id="UPA00219"/>
<evidence type="ECO:0000256" key="24">
    <source>
        <dbReference type="ARBA" id="ARBA00044770"/>
    </source>
</evidence>
<dbReference type="EC" id="2.4.99.28" evidence="24"/>
<evidence type="ECO:0000256" key="23">
    <source>
        <dbReference type="ARBA" id="ARBA00034000"/>
    </source>
</evidence>
<evidence type="ECO:0000256" key="28">
    <source>
        <dbReference type="SAM" id="Phobius"/>
    </source>
</evidence>
<evidence type="ECO:0000313" key="33">
    <source>
        <dbReference type="Proteomes" id="UP000033731"/>
    </source>
</evidence>
<evidence type="ECO:0000259" key="29">
    <source>
        <dbReference type="Pfam" id="PF00905"/>
    </source>
</evidence>
<comment type="catalytic activity">
    <reaction evidence="23">
        <text>Preferential cleavage: (Ac)2-L-Lys-D-Ala-|-D-Ala. Also transpeptidation of peptidyl-alanyl moieties that are N-acyl substituents of D-alanine.</text>
        <dbReference type="EC" id="3.4.16.4"/>
    </reaction>
</comment>
<dbReference type="NCBIfam" id="TIGR02074">
    <property type="entry name" value="PBP_1a_fam"/>
    <property type="match status" value="1"/>
</dbReference>
<dbReference type="InterPro" id="IPR001264">
    <property type="entry name" value="Glyco_trans_51"/>
</dbReference>
<keyword evidence="14 32" id="KW-0378">Hydrolase</keyword>
<evidence type="ECO:0000256" key="4">
    <source>
        <dbReference type="ARBA" id="ARBA00007739"/>
    </source>
</evidence>